<evidence type="ECO:0000256" key="10">
    <source>
        <dbReference type="ARBA" id="ARBA00048179"/>
    </source>
</evidence>
<evidence type="ECO:0000256" key="3">
    <source>
        <dbReference type="ARBA" id="ARBA00009406"/>
    </source>
</evidence>
<comment type="catalytic activity">
    <reaction evidence="10">
        <text>N(6)-(pyridoxal phosphate)-L-lysyl-[4-amino-5-hydroxymethyl-2-methylpyrimidine phosphate synthase] + L-histidyl-[4-amino-5-hydroxymethyl-2-methylpyrimidine phosphate synthase] + 2 Fe(3+) + 4 H2O = L-lysyl-[4-amino-5-hydroxymethyl-2-methylpyrimidine phosphate synthase] + (2S)-2-amino-5-hydroxy-4-oxopentanoyl-[4-amino-5-hydroxymethyl-2-methylpyrimidine phosphate synthase] + 4-amino-2-methyl-5-(phosphooxymethyl)pyrimidine + 3-oxopropanoate + 2 Fe(2+) + 2 H(+)</text>
        <dbReference type="Rhea" id="RHEA:65756"/>
        <dbReference type="Rhea" id="RHEA-COMP:16892"/>
        <dbReference type="Rhea" id="RHEA-COMP:16893"/>
        <dbReference type="Rhea" id="RHEA-COMP:16894"/>
        <dbReference type="Rhea" id="RHEA-COMP:16895"/>
        <dbReference type="ChEBI" id="CHEBI:15377"/>
        <dbReference type="ChEBI" id="CHEBI:15378"/>
        <dbReference type="ChEBI" id="CHEBI:29033"/>
        <dbReference type="ChEBI" id="CHEBI:29034"/>
        <dbReference type="ChEBI" id="CHEBI:29969"/>
        <dbReference type="ChEBI" id="CHEBI:29979"/>
        <dbReference type="ChEBI" id="CHEBI:33190"/>
        <dbReference type="ChEBI" id="CHEBI:58354"/>
        <dbReference type="ChEBI" id="CHEBI:143915"/>
        <dbReference type="ChEBI" id="CHEBI:157692"/>
    </reaction>
    <physiologicalReaction direction="left-to-right" evidence="10">
        <dbReference type="Rhea" id="RHEA:65757"/>
    </physiologicalReaction>
</comment>
<keyword evidence="14" id="KW-1185">Reference proteome</keyword>
<dbReference type="GO" id="GO:0016740">
    <property type="term" value="F:transferase activity"/>
    <property type="evidence" value="ECO:0007669"/>
    <property type="project" value="UniProtKB-KW"/>
</dbReference>
<feature type="domain" description="SsuA/THI5-like" evidence="12">
    <location>
        <begin position="36"/>
        <end position="251"/>
    </location>
</feature>
<dbReference type="EMBL" id="LFZN01000003">
    <property type="protein sequence ID" value="KXT07133.1"/>
    <property type="molecule type" value="Genomic_DNA"/>
</dbReference>
<reference evidence="13 14" key="1">
    <citation type="submission" date="2015-07" db="EMBL/GenBank/DDBJ databases">
        <title>Comparative genomics of the Sigatoka disease complex on banana suggests a link between parallel evolutionary changes in Pseudocercospora fijiensis and Pseudocercospora eumusae and increased virulence on the banana host.</title>
        <authorList>
            <person name="Chang T.-C."/>
            <person name="Salvucci A."/>
            <person name="Crous P.W."/>
            <person name="Stergiopoulos I."/>
        </authorList>
    </citation>
    <scope>NUCLEOTIDE SEQUENCE [LARGE SCALE GENOMIC DNA]</scope>
    <source>
        <strain evidence="13 14">CBS 114824</strain>
    </source>
</reference>
<dbReference type="Proteomes" id="UP000070133">
    <property type="component" value="Unassembled WGS sequence"/>
</dbReference>
<keyword evidence="8 11" id="KW-0784">Thiamine biosynthesis</keyword>
<protein>
    <recommendedName>
        <fullName evidence="11">4-amino-5-hydroxymethyl-2-methylpyrimidine phosphate synthase</fullName>
        <shortName evidence="11">HMP-P synthase</shortName>
        <shortName evidence="11">Hydroxymethylpyrimidine phosphate synthase</shortName>
    </recommendedName>
</protein>
<dbReference type="OrthoDB" id="434407at2759"/>
<dbReference type="Pfam" id="PF09084">
    <property type="entry name" value="NMT1"/>
    <property type="match status" value="1"/>
</dbReference>
<keyword evidence="5" id="KW-0808">Transferase</keyword>
<gene>
    <name evidence="13" type="ORF">AC578_2377</name>
</gene>
<dbReference type="GO" id="GO:0009229">
    <property type="term" value="P:thiamine diphosphate biosynthetic process"/>
    <property type="evidence" value="ECO:0007669"/>
    <property type="project" value="UniProtKB-UniRule"/>
</dbReference>
<keyword evidence="6" id="KW-0479">Metal-binding</keyword>
<accession>A0A139HXL8</accession>
<evidence type="ECO:0000256" key="5">
    <source>
        <dbReference type="ARBA" id="ARBA00022679"/>
    </source>
</evidence>
<evidence type="ECO:0000313" key="14">
    <source>
        <dbReference type="Proteomes" id="UP000070133"/>
    </source>
</evidence>
<dbReference type="Gene3D" id="3.40.190.10">
    <property type="entry name" value="Periplasmic binding protein-like II"/>
    <property type="match status" value="2"/>
</dbReference>
<comment type="caution">
    <text evidence="13">The sequence shown here is derived from an EMBL/GenBank/DDBJ whole genome shotgun (WGS) entry which is preliminary data.</text>
</comment>
<dbReference type="InterPro" id="IPR027939">
    <property type="entry name" value="NMT1/THI5"/>
</dbReference>
<comment type="function">
    <text evidence="1 11">Responsible for the formation of the pyrimidine heterocycle in the thiamine biosynthesis pathway. Catalyzes the formation of hydroxymethylpyrimidine phosphate (HMP-P) from histidine and pyridoxal phosphate (PLP). The protein uses PLP and the active site histidine to form HMP-P, generating an inactive enzyme. The enzyme can only undergo a single turnover, which suggests it is a suicide enzyme.</text>
</comment>
<comment type="pathway">
    <text evidence="2 11">Cofactor biosynthesis; thiamine diphosphate biosynthesis.</text>
</comment>
<evidence type="ECO:0000256" key="4">
    <source>
        <dbReference type="ARBA" id="ARBA00011738"/>
    </source>
</evidence>
<evidence type="ECO:0000259" key="12">
    <source>
        <dbReference type="Pfam" id="PF09084"/>
    </source>
</evidence>
<comment type="subunit">
    <text evidence="4 11">Homodimer.</text>
</comment>
<dbReference type="UniPathway" id="UPA00060"/>
<dbReference type="InterPro" id="IPR015168">
    <property type="entry name" value="SsuA/THI5"/>
</dbReference>
<evidence type="ECO:0000256" key="8">
    <source>
        <dbReference type="ARBA" id="ARBA00022977"/>
    </source>
</evidence>
<evidence type="ECO:0000256" key="9">
    <source>
        <dbReference type="ARBA" id="ARBA00023004"/>
    </source>
</evidence>
<keyword evidence="9 11" id="KW-0408">Iron</keyword>
<evidence type="ECO:0000256" key="11">
    <source>
        <dbReference type="RuleBase" id="RU367015"/>
    </source>
</evidence>
<dbReference type="PANTHER" id="PTHR31528">
    <property type="entry name" value="4-AMINO-5-HYDROXYMETHYL-2-METHYLPYRIMIDINE PHOSPHATE SYNTHASE THI11-RELATED"/>
    <property type="match status" value="1"/>
</dbReference>
<dbReference type="GO" id="GO:0009228">
    <property type="term" value="P:thiamine biosynthetic process"/>
    <property type="evidence" value="ECO:0007669"/>
    <property type="project" value="UniProtKB-UniRule"/>
</dbReference>
<dbReference type="AlphaFoldDB" id="A0A139HXL8"/>
<keyword evidence="7 11" id="KW-0663">Pyridoxal phosphate</keyword>
<comment type="similarity">
    <text evidence="3 11">Belongs to the NMT1/THI5 family.</text>
</comment>
<evidence type="ECO:0000256" key="6">
    <source>
        <dbReference type="ARBA" id="ARBA00022723"/>
    </source>
</evidence>
<organism evidence="13 14">
    <name type="scientific">Pseudocercospora eumusae</name>
    <dbReference type="NCBI Taxonomy" id="321146"/>
    <lineage>
        <taxon>Eukaryota</taxon>
        <taxon>Fungi</taxon>
        <taxon>Dikarya</taxon>
        <taxon>Ascomycota</taxon>
        <taxon>Pezizomycotina</taxon>
        <taxon>Dothideomycetes</taxon>
        <taxon>Dothideomycetidae</taxon>
        <taxon>Mycosphaerellales</taxon>
        <taxon>Mycosphaerellaceae</taxon>
        <taxon>Pseudocercospora</taxon>
    </lineage>
</organism>
<sequence length="326" mass="36529">MELREPRRRNPVKLKLLGHQNMAPTKIRIALDWTPNTIHSGLYLAKEKGIYQRHGLDVELLPPDAGYSKTPAKRVESGEVDLAICPSESCIAYNEGGKMKLQAIYAILQKNASAIVGTKLNSMRELGNGGKYGSYNAKYEDAIVKEMVQIDGGDCNKVQVESNHGKLSLFDAVKDGCIDATWIFVPWEGVEAQMEHVDTKHFLLEDYGIPYGYSPVIARNAAKSPADDILSAFVAATREGYEHAMKHPHEAADILHHVTTPQRSKDFLHKSQASINNFYIDLGQKPGFMDSTKWTAWLKWLKDHGLLTGPEEIVEQDIFTNYFARE</sequence>
<evidence type="ECO:0000256" key="7">
    <source>
        <dbReference type="ARBA" id="ARBA00022898"/>
    </source>
</evidence>
<evidence type="ECO:0000313" key="13">
    <source>
        <dbReference type="EMBL" id="KXT07133.1"/>
    </source>
</evidence>
<proteinExistence type="inferred from homology"/>
<name>A0A139HXL8_9PEZI</name>
<evidence type="ECO:0000256" key="1">
    <source>
        <dbReference type="ARBA" id="ARBA00003469"/>
    </source>
</evidence>
<dbReference type="PANTHER" id="PTHR31528:SF1">
    <property type="entry name" value="4-AMINO-5-HYDROXYMETHYL-2-METHYLPYRIMIDINE PHOSPHATE SYNTHASE THI11-RELATED"/>
    <property type="match status" value="1"/>
</dbReference>
<dbReference type="GO" id="GO:0046872">
    <property type="term" value="F:metal ion binding"/>
    <property type="evidence" value="ECO:0007669"/>
    <property type="project" value="UniProtKB-KW"/>
</dbReference>
<dbReference type="SUPFAM" id="SSF53850">
    <property type="entry name" value="Periplasmic binding protein-like II"/>
    <property type="match status" value="1"/>
</dbReference>
<comment type="cofactor">
    <cofactor evidence="11">
        <name>Fe cation</name>
        <dbReference type="ChEBI" id="CHEBI:24875"/>
    </cofactor>
</comment>
<evidence type="ECO:0000256" key="2">
    <source>
        <dbReference type="ARBA" id="ARBA00004948"/>
    </source>
</evidence>